<dbReference type="Proteomes" id="UP000609531">
    <property type="component" value="Unassembled WGS sequence"/>
</dbReference>
<dbReference type="EMBL" id="JAEKJA010000003">
    <property type="protein sequence ID" value="MBJ3774853.1"/>
    <property type="molecule type" value="Genomic_DNA"/>
</dbReference>
<protein>
    <recommendedName>
        <fullName evidence="4">Lipopolysaccharide assembly protein A domain-containing protein</fullName>
    </recommendedName>
</protein>
<name>A0A934MEX4_9HYPH</name>
<gene>
    <name evidence="2" type="ORF">JCR33_04095</name>
</gene>
<evidence type="ECO:0000313" key="3">
    <source>
        <dbReference type="Proteomes" id="UP000609531"/>
    </source>
</evidence>
<evidence type="ECO:0008006" key="4">
    <source>
        <dbReference type="Google" id="ProtNLM"/>
    </source>
</evidence>
<keyword evidence="1" id="KW-1133">Transmembrane helix</keyword>
<accession>A0A934MEX4</accession>
<evidence type="ECO:0000313" key="2">
    <source>
        <dbReference type="EMBL" id="MBJ3774853.1"/>
    </source>
</evidence>
<dbReference type="RefSeq" id="WP_198880761.1">
    <property type="nucleotide sequence ID" value="NZ_JAEKJA010000003.1"/>
</dbReference>
<keyword evidence="3" id="KW-1185">Reference proteome</keyword>
<keyword evidence="1" id="KW-0812">Transmembrane</keyword>
<proteinExistence type="predicted"/>
<sequence>MRTVNLIIAIVLIVLLALFAVQNLQSVTVSFLSFSLTAPFALVAIGIYVLGMLTGSTLFGALRRSFRDRQGS</sequence>
<feature type="transmembrane region" description="Helical" evidence="1">
    <location>
        <begin position="36"/>
        <end position="62"/>
    </location>
</feature>
<dbReference type="AlphaFoldDB" id="A0A934MEX4"/>
<keyword evidence="1" id="KW-0472">Membrane</keyword>
<organism evidence="2 3">
    <name type="scientific">Acuticoccus mangrovi</name>
    <dbReference type="NCBI Taxonomy" id="2796142"/>
    <lineage>
        <taxon>Bacteria</taxon>
        <taxon>Pseudomonadati</taxon>
        <taxon>Pseudomonadota</taxon>
        <taxon>Alphaproteobacteria</taxon>
        <taxon>Hyphomicrobiales</taxon>
        <taxon>Amorphaceae</taxon>
        <taxon>Acuticoccus</taxon>
    </lineage>
</organism>
<evidence type="ECO:0000256" key="1">
    <source>
        <dbReference type="SAM" id="Phobius"/>
    </source>
</evidence>
<reference evidence="2" key="1">
    <citation type="submission" date="2020-12" db="EMBL/GenBank/DDBJ databases">
        <title>Bacterial taxonomy.</title>
        <authorList>
            <person name="Pan X."/>
        </authorList>
    </citation>
    <scope>NUCLEOTIDE SEQUENCE</scope>
    <source>
        <strain evidence="2">B2012</strain>
    </source>
</reference>
<comment type="caution">
    <text evidence="2">The sequence shown here is derived from an EMBL/GenBank/DDBJ whole genome shotgun (WGS) entry which is preliminary data.</text>
</comment>